<protein>
    <recommendedName>
        <fullName evidence="6">DUF4352 domain-containing protein</fullName>
    </recommendedName>
</protein>
<accession>A0A496PHJ6</accession>
<dbReference type="InterPro" id="IPR029050">
    <property type="entry name" value="Immunoprotect_excell_Ig-like"/>
</dbReference>
<dbReference type="Proteomes" id="UP000273119">
    <property type="component" value="Unassembled WGS sequence"/>
</dbReference>
<feature type="transmembrane region" description="Helical" evidence="3">
    <location>
        <begin position="83"/>
        <end position="104"/>
    </location>
</feature>
<evidence type="ECO:0000256" key="3">
    <source>
        <dbReference type="SAM" id="Phobius"/>
    </source>
</evidence>
<reference evidence="4 5" key="1">
    <citation type="submission" date="2018-07" db="EMBL/GenBank/DDBJ databases">
        <title>Arthrobacter sp. nov., isolated from raw cow's milk with high bacterial count.</title>
        <authorList>
            <person name="Hahne J."/>
            <person name="Isele D."/>
            <person name="Lipski A."/>
        </authorList>
    </citation>
    <scope>NUCLEOTIDE SEQUENCE [LARGE SCALE GENOMIC DNA]</scope>
    <source>
        <strain evidence="4 5">JZ R-183</strain>
    </source>
</reference>
<name>A0A496PHJ6_9MICC</name>
<evidence type="ECO:0000313" key="4">
    <source>
        <dbReference type="EMBL" id="RKW69961.1"/>
    </source>
</evidence>
<keyword evidence="3" id="KW-0472">Membrane</keyword>
<keyword evidence="5" id="KW-1185">Reference proteome</keyword>
<keyword evidence="3" id="KW-1133">Transmembrane helix</keyword>
<feature type="transmembrane region" description="Helical" evidence="3">
    <location>
        <begin position="110"/>
        <end position="130"/>
    </location>
</feature>
<evidence type="ECO:0000313" key="5">
    <source>
        <dbReference type="Proteomes" id="UP000273119"/>
    </source>
</evidence>
<dbReference type="EMBL" id="QQXL01000006">
    <property type="protein sequence ID" value="RKW69961.1"/>
    <property type="molecule type" value="Genomic_DNA"/>
</dbReference>
<feature type="compositionally biased region" description="Low complexity" evidence="2">
    <location>
        <begin position="29"/>
        <end position="43"/>
    </location>
</feature>
<keyword evidence="3" id="KW-0812">Transmembrane</keyword>
<feature type="compositionally biased region" description="Polar residues" evidence="2">
    <location>
        <begin position="64"/>
        <end position="74"/>
    </location>
</feature>
<comment type="caution">
    <text evidence="4">The sequence shown here is derived from an EMBL/GenBank/DDBJ whole genome shotgun (WGS) entry which is preliminary data.</text>
</comment>
<feature type="transmembrane region" description="Helical" evidence="3">
    <location>
        <begin position="137"/>
        <end position="159"/>
    </location>
</feature>
<gene>
    <name evidence="4" type="ORF">DWQ67_10900</name>
</gene>
<evidence type="ECO:0000256" key="2">
    <source>
        <dbReference type="SAM" id="MobiDB-lite"/>
    </source>
</evidence>
<sequence>MSRPRPQDRKPEQHEPQASDARAEAPQEGGLDALLGGDAAGEPGRVGGGEAAGRAASGTRKSKGTQTPSGSAQETRPRTPRRVLITAILGAFLGALSLVFAFNLDVNINWIWAAVVGLVLAGAAWVMAALEGSRKRWGMLSALVCVLGIGAPLVVNAVFIQDVTERSQREQSITDQGEDYDESAAAAQLPEQVKNALALGSAQFVAGVRVSLDAVERDASAAVRASDPEAPAPEGRYVTATVSVLNNAEAPVDPATTLGMDLIFADGTVVDSTQCVATLKRPVLDVGALEQGKEATFDVCFDVPASHSSAEKVDAAAVRVSNQIDPTQAAAFWKVK</sequence>
<proteinExistence type="predicted"/>
<feature type="region of interest" description="Disordered" evidence="2">
    <location>
        <begin position="1"/>
        <end position="78"/>
    </location>
</feature>
<dbReference type="Gene3D" id="2.60.40.1240">
    <property type="match status" value="1"/>
</dbReference>
<dbReference type="RefSeq" id="WP_121485633.1">
    <property type="nucleotide sequence ID" value="NZ_QQXL01000006.1"/>
</dbReference>
<keyword evidence="1" id="KW-0732">Signal</keyword>
<organism evidence="4 5">
    <name type="scientific">Galactobacter caseinivorans</name>
    <dbReference type="NCBI Taxonomy" id="2676123"/>
    <lineage>
        <taxon>Bacteria</taxon>
        <taxon>Bacillati</taxon>
        <taxon>Actinomycetota</taxon>
        <taxon>Actinomycetes</taxon>
        <taxon>Micrococcales</taxon>
        <taxon>Micrococcaceae</taxon>
        <taxon>Galactobacter</taxon>
    </lineage>
</organism>
<dbReference type="AlphaFoldDB" id="A0A496PHJ6"/>
<evidence type="ECO:0000256" key="1">
    <source>
        <dbReference type="ARBA" id="ARBA00022729"/>
    </source>
</evidence>
<evidence type="ECO:0008006" key="6">
    <source>
        <dbReference type="Google" id="ProtNLM"/>
    </source>
</evidence>
<feature type="compositionally biased region" description="Basic and acidic residues" evidence="2">
    <location>
        <begin position="1"/>
        <end position="25"/>
    </location>
</feature>